<dbReference type="Gene3D" id="3.40.50.850">
    <property type="entry name" value="Isochorismatase-like"/>
    <property type="match status" value="1"/>
</dbReference>
<evidence type="ECO:0000256" key="2">
    <source>
        <dbReference type="ARBA" id="ARBA00022642"/>
    </source>
</evidence>
<evidence type="ECO:0000256" key="3">
    <source>
        <dbReference type="ARBA" id="ARBA00022723"/>
    </source>
</evidence>
<dbReference type="CDD" id="cd01011">
    <property type="entry name" value="nicotinamidase"/>
    <property type="match status" value="1"/>
</dbReference>
<evidence type="ECO:0000259" key="9">
    <source>
        <dbReference type="Pfam" id="PF00857"/>
    </source>
</evidence>
<keyword evidence="2" id="KW-0662">Pyridine nucleotide biosynthesis</keyword>
<dbReference type="GO" id="GO:0019363">
    <property type="term" value="P:pyridine nucleotide biosynthetic process"/>
    <property type="evidence" value="ECO:0007669"/>
    <property type="project" value="UniProtKB-KW"/>
</dbReference>
<feature type="domain" description="Isochorismatase-like" evidence="9">
    <location>
        <begin position="4"/>
        <end position="195"/>
    </location>
</feature>
<dbReference type="RefSeq" id="WP_073582381.1">
    <property type="nucleotide sequence ID" value="NZ_AP024897.1"/>
</dbReference>
<protein>
    <recommendedName>
        <fullName evidence="8">Nicotinamidase</fullName>
        <ecNumber evidence="6">3.5.1.19</ecNumber>
    </recommendedName>
    <alternativeName>
        <fullName evidence="7">Nicotinamide deamidase</fullName>
    </alternativeName>
</protein>
<dbReference type="InterPro" id="IPR052347">
    <property type="entry name" value="Isochorismatase_Nicotinamidase"/>
</dbReference>
<keyword evidence="3" id="KW-0479">Metal-binding</keyword>
<dbReference type="Pfam" id="PF00857">
    <property type="entry name" value="Isochorismatase"/>
    <property type="match status" value="1"/>
</dbReference>
<dbReference type="EC" id="3.5.1.19" evidence="6"/>
<evidence type="ECO:0000256" key="1">
    <source>
        <dbReference type="ARBA" id="ARBA00006336"/>
    </source>
</evidence>
<gene>
    <name evidence="10" type="ORF">VQ7734_02192</name>
</gene>
<keyword evidence="11" id="KW-1185">Reference proteome</keyword>
<comment type="pathway">
    <text evidence="5">Cofactor biosynthesis; nicotinate biosynthesis; nicotinate from nicotinamide: step 1/1.</text>
</comment>
<evidence type="ECO:0000313" key="10">
    <source>
        <dbReference type="EMBL" id="SHO56423.1"/>
    </source>
</evidence>
<dbReference type="OrthoDB" id="9791276at2"/>
<evidence type="ECO:0000313" key="11">
    <source>
        <dbReference type="Proteomes" id="UP000184600"/>
    </source>
</evidence>
<organism evidence="10 11">
    <name type="scientific">Vibrio quintilis</name>
    <dbReference type="NCBI Taxonomy" id="1117707"/>
    <lineage>
        <taxon>Bacteria</taxon>
        <taxon>Pseudomonadati</taxon>
        <taxon>Pseudomonadota</taxon>
        <taxon>Gammaproteobacteria</taxon>
        <taxon>Vibrionales</taxon>
        <taxon>Vibrionaceae</taxon>
        <taxon>Vibrio</taxon>
    </lineage>
</organism>
<name>A0A1M7YV35_9VIBR</name>
<dbReference type="PANTHER" id="PTHR11080:SF2">
    <property type="entry name" value="LD05707P"/>
    <property type="match status" value="1"/>
</dbReference>
<dbReference type="GO" id="GO:0008936">
    <property type="term" value="F:nicotinamidase activity"/>
    <property type="evidence" value="ECO:0007669"/>
    <property type="project" value="UniProtKB-EC"/>
</dbReference>
<dbReference type="Proteomes" id="UP000184600">
    <property type="component" value="Unassembled WGS sequence"/>
</dbReference>
<evidence type="ECO:0000256" key="8">
    <source>
        <dbReference type="ARBA" id="ARBA00072277"/>
    </source>
</evidence>
<dbReference type="EMBL" id="FRFG01000025">
    <property type="protein sequence ID" value="SHO56423.1"/>
    <property type="molecule type" value="Genomic_DNA"/>
</dbReference>
<dbReference type="SUPFAM" id="SSF52499">
    <property type="entry name" value="Isochorismatase-like hydrolases"/>
    <property type="match status" value="1"/>
</dbReference>
<evidence type="ECO:0000256" key="4">
    <source>
        <dbReference type="ARBA" id="ARBA00022801"/>
    </source>
</evidence>
<dbReference type="AlphaFoldDB" id="A0A1M7YV35"/>
<accession>A0A1M7YV35</accession>
<comment type="similarity">
    <text evidence="1">Belongs to the isochorismatase family.</text>
</comment>
<dbReference type="InterPro" id="IPR036380">
    <property type="entry name" value="Isochorismatase-like_sf"/>
</dbReference>
<evidence type="ECO:0000256" key="6">
    <source>
        <dbReference type="ARBA" id="ARBA00039017"/>
    </source>
</evidence>
<dbReference type="FunFam" id="3.40.50.850:FF:000006">
    <property type="entry name" value="Bifunctional pyrazinamidase/nicotinamidase"/>
    <property type="match status" value="1"/>
</dbReference>
<sequence>MKKTLVIVDVQNDFSSEGALAVPDGESVVPVINQIMPFFDFVIATQDWHPEAHASFASTQECQPGDVIDLGGFQQVMWPDHCVQGTKGAEFIKGLNTDKINHIIRKGTDIEIDSYSGFYDNNKKKSTGLAEFLASPDLHELYIVGLATDYCVRYTALDAVASGFKTYVIQDACRGVNQQPGDDEKAFYEMSKAGCLLILSGDLPLNQV</sequence>
<evidence type="ECO:0000256" key="7">
    <source>
        <dbReference type="ARBA" id="ARBA00043224"/>
    </source>
</evidence>
<dbReference type="PANTHER" id="PTHR11080">
    <property type="entry name" value="PYRAZINAMIDASE/NICOTINAMIDASE"/>
    <property type="match status" value="1"/>
</dbReference>
<keyword evidence="4" id="KW-0378">Hydrolase</keyword>
<evidence type="ECO:0000256" key="5">
    <source>
        <dbReference type="ARBA" id="ARBA00037900"/>
    </source>
</evidence>
<dbReference type="STRING" id="1117707.VQ7734_02192"/>
<reference evidence="11" key="1">
    <citation type="submission" date="2016-12" db="EMBL/GenBank/DDBJ databases">
        <authorList>
            <person name="Rodrigo-Torres L."/>
            <person name="Arahal R.D."/>
            <person name="Lucena T."/>
        </authorList>
    </citation>
    <scope>NUCLEOTIDE SEQUENCE [LARGE SCALE GENOMIC DNA]</scope>
</reference>
<proteinExistence type="inferred from homology"/>
<dbReference type="InterPro" id="IPR000868">
    <property type="entry name" value="Isochorismatase-like_dom"/>
</dbReference>
<dbReference type="GO" id="GO:0046872">
    <property type="term" value="F:metal ion binding"/>
    <property type="evidence" value="ECO:0007669"/>
    <property type="project" value="UniProtKB-KW"/>
</dbReference>
<dbReference type="NCBIfam" id="NF008623">
    <property type="entry name" value="PRK11609.1"/>
    <property type="match status" value="1"/>
</dbReference>